<feature type="transmembrane region" description="Helical" evidence="1">
    <location>
        <begin position="348"/>
        <end position="365"/>
    </location>
</feature>
<dbReference type="PANTHER" id="PTHR23028:SF53">
    <property type="entry name" value="ACYL_TRANSF_3 DOMAIN-CONTAINING PROTEIN"/>
    <property type="match status" value="1"/>
</dbReference>
<feature type="transmembrane region" description="Helical" evidence="1">
    <location>
        <begin position="54"/>
        <end position="74"/>
    </location>
</feature>
<keyword evidence="1" id="KW-1133">Transmembrane helix</keyword>
<feature type="transmembrane region" description="Helical" evidence="1">
    <location>
        <begin position="377"/>
        <end position="395"/>
    </location>
</feature>
<keyword evidence="1" id="KW-0472">Membrane</keyword>
<dbReference type="GO" id="GO:0016020">
    <property type="term" value="C:membrane"/>
    <property type="evidence" value="ECO:0007669"/>
    <property type="project" value="TreeGrafter"/>
</dbReference>
<protein>
    <submittedName>
        <fullName evidence="4">Peptidoglycan/LPS O-acetylase OafA/YrhL</fullName>
    </submittedName>
</protein>
<feature type="transmembrane region" description="Helical" evidence="1">
    <location>
        <begin position="280"/>
        <end position="301"/>
    </location>
</feature>
<dbReference type="EMBL" id="JACBZF010000001">
    <property type="protein sequence ID" value="NYH94115.1"/>
    <property type="molecule type" value="Genomic_DNA"/>
</dbReference>
<evidence type="ECO:0000313" key="4">
    <source>
        <dbReference type="EMBL" id="NYH94115.1"/>
    </source>
</evidence>
<dbReference type="Pfam" id="PF19040">
    <property type="entry name" value="SGNH"/>
    <property type="match status" value="1"/>
</dbReference>
<sequence length="681" mass="74035">MASKALATAPTVQAPAGATAPAQAAEHVAAITGLRAIAVLAVLLFHIDESWMPGGFVGVDVFFVISGFVVAHSVMERQAGSYRQFVADFYRRRIARIFPAALAYIIVATTFSVLLIPFVAPTRTFEDTALWAVFGLSNFALLESSGDYFGVANGFNPFTHTWSLAVEEQYYLLFSVFAFPLLVHEKSAIRRWTLIAVAVTATASLAYAAARTPEAQAFAFYMLPTRFWELALGLLLRVALEQRGATGMPASEPVRETGSWIALLLVLWACWATAQGGFPYPGALLPCLASAALIACVWLWRDTLVWRLLASPVPLWIGTISYSLYLWHWGVTVFMRWTVGLDSPGLKLLAIALTFAMGWASYRFVEIAFRTRGSRKGASLVHVAGLAALAVAVCIQGKSLKPQLSLAAASALETWNPYSAPAGDRPCAATMTQEAFAGGLSIAFDAPCTVDDAPRLIVIGDSHAGAYQRMLWGAAETGRWDVRLLTRNGCGILNFRFERLPNGCEDFARAAQEEVARTATAGDVVFLSALHTPRMRDNWTGEAIPYQYADLGPRIVSANRRRIEAIATGGARVIVEDAKPLMPVAQYRCADWFNRTQAYCAPGSSVSRENMEARMAPVSMAIDEATRGLKGVEVWDPTPLLCSDATCEGYRDGKPLYMDADHLSGFGNDLLRPDFLGTIEP</sequence>
<proteinExistence type="predicted"/>
<gene>
    <name evidence="4" type="ORF">FHS75_000420</name>
</gene>
<feature type="transmembrane region" description="Helical" evidence="1">
    <location>
        <begin position="308"/>
        <end position="328"/>
    </location>
</feature>
<dbReference type="InterPro" id="IPR002656">
    <property type="entry name" value="Acyl_transf_3_dom"/>
</dbReference>
<dbReference type="AlphaFoldDB" id="A0A7Z0BUB1"/>
<name>A0A7Z0BUB1_9SPHN</name>
<dbReference type="PANTHER" id="PTHR23028">
    <property type="entry name" value="ACETYLTRANSFERASE"/>
    <property type="match status" value="1"/>
</dbReference>
<dbReference type="GO" id="GO:0009103">
    <property type="term" value="P:lipopolysaccharide biosynthetic process"/>
    <property type="evidence" value="ECO:0007669"/>
    <property type="project" value="TreeGrafter"/>
</dbReference>
<feature type="transmembrane region" description="Helical" evidence="1">
    <location>
        <begin position="216"/>
        <end position="236"/>
    </location>
</feature>
<comment type="caution">
    <text evidence="4">The sequence shown here is derived from an EMBL/GenBank/DDBJ whole genome shotgun (WGS) entry which is preliminary data.</text>
</comment>
<accession>A0A7Z0BUB1</accession>
<reference evidence="4 5" key="1">
    <citation type="submission" date="2020-07" db="EMBL/GenBank/DDBJ databases">
        <title>Genomic Encyclopedia of Type Strains, Phase IV (KMG-IV): sequencing the most valuable type-strain genomes for metagenomic binning, comparative biology and taxonomic classification.</title>
        <authorList>
            <person name="Goeker M."/>
        </authorList>
    </citation>
    <scope>NUCLEOTIDE SEQUENCE [LARGE SCALE GENOMIC DNA]</scope>
    <source>
        <strain evidence="4 5">DSM 29043</strain>
    </source>
</reference>
<evidence type="ECO:0000256" key="1">
    <source>
        <dbReference type="SAM" id="Phobius"/>
    </source>
</evidence>
<dbReference type="Pfam" id="PF01757">
    <property type="entry name" value="Acyl_transf_3"/>
    <property type="match status" value="1"/>
</dbReference>
<feature type="domain" description="SGNH" evidence="3">
    <location>
        <begin position="446"/>
        <end position="676"/>
    </location>
</feature>
<feature type="transmembrane region" description="Helical" evidence="1">
    <location>
        <begin position="192"/>
        <end position="210"/>
    </location>
</feature>
<feature type="transmembrane region" description="Helical" evidence="1">
    <location>
        <begin position="94"/>
        <end position="116"/>
    </location>
</feature>
<dbReference type="GO" id="GO:0016747">
    <property type="term" value="F:acyltransferase activity, transferring groups other than amino-acyl groups"/>
    <property type="evidence" value="ECO:0007669"/>
    <property type="project" value="InterPro"/>
</dbReference>
<evidence type="ECO:0000259" key="2">
    <source>
        <dbReference type="Pfam" id="PF01757"/>
    </source>
</evidence>
<dbReference type="InterPro" id="IPR043968">
    <property type="entry name" value="SGNH"/>
</dbReference>
<evidence type="ECO:0000259" key="3">
    <source>
        <dbReference type="Pfam" id="PF19040"/>
    </source>
</evidence>
<keyword evidence="1" id="KW-0812">Transmembrane</keyword>
<evidence type="ECO:0000313" key="5">
    <source>
        <dbReference type="Proteomes" id="UP000522081"/>
    </source>
</evidence>
<dbReference type="InterPro" id="IPR050879">
    <property type="entry name" value="Acyltransferase_3"/>
</dbReference>
<feature type="domain" description="Acyltransferase 3" evidence="2">
    <location>
        <begin position="29"/>
        <end position="360"/>
    </location>
</feature>
<dbReference type="RefSeq" id="WP_179406067.1">
    <property type="nucleotide sequence ID" value="NZ_BMGF01000001.1"/>
</dbReference>
<feature type="transmembrane region" description="Helical" evidence="1">
    <location>
        <begin position="28"/>
        <end position="47"/>
    </location>
</feature>
<organism evidence="4 5">
    <name type="scientific">Novosphingobium marinum</name>
    <dbReference type="NCBI Taxonomy" id="1514948"/>
    <lineage>
        <taxon>Bacteria</taxon>
        <taxon>Pseudomonadati</taxon>
        <taxon>Pseudomonadota</taxon>
        <taxon>Alphaproteobacteria</taxon>
        <taxon>Sphingomonadales</taxon>
        <taxon>Sphingomonadaceae</taxon>
        <taxon>Novosphingobium</taxon>
    </lineage>
</organism>
<keyword evidence="5" id="KW-1185">Reference proteome</keyword>
<dbReference type="Proteomes" id="UP000522081">
    <property type="component" value="Unassembled WGS sequence"/>
</dbReference>